<evidence type="ECO:0000313" key="2">
    <source>
        <dbReference type="Proteomes" id="UP000225583"/>
    </source>
</evidence>
<name>A0A1Z1LZL6_9CAUD</name>
<dbReference type="EMBL" id="MF176161">
    <property type="protein sequence ID" value="ARW58263.1"/>
    <property type="molecule type" value="Genomic_DNA"/>
</dbReference>
<organism evidence="1 2">
    <name type="scientific">Bacillus phage Deep-Purple</name>
    <dbReference type="NCBI Taxonomy" id="1873341"/>
    <lineage>
        <taxon>Viruses</taxon>
        <taxon>Duplodnaviria</taxon>
        <taxon>Heunggongvirae</taxon>
        <taxon>Uroviricota</taxon>
        <taxon>Caudoviricetes</taxon>
        <taxon>Deurplevirus</taxon>
        <taxon>Deurplevirus deeppurple</taxon>
    </lineage>
</organism>
<accession>A0A1Z1LZL6</accession>
<gene>
    <name evidence="1" type="ORF">DeepPurple_gp012</name>
</gene>
<evidence type="ECO:0000313" key="1">
    <source>
        <dbReference type="EMBL" id="ARW58263.1"/>
    </source>
</evidence>
<sequence length="83" mass="9558">MNKFKILLSLSNQMQEPVYMLSDAEDNAQFNSMIVNQFMSAKHTNQPITLDDVETNERLTLFADDIVSYRVKLVAKAEMKDVE</sequence>
<keyword evidence="2" id="KW-1185">Reference proteome</keyword>
<protein>
    <submittedName>
        <fullName evidence="1">Uncharacterized protein</fullName>
    </submittedName>
</protein>
<reference evidence="1 2" key="1">
    <citation type="submission" date="2017-05" db="EMBL/GenBank/DDBJ databases">
        <title>Complete Genome Sequence of Bacteriophage Deep-Purple infecting emetic Bacillus cereus.</title>
        <authorList>
            <person name="Hock L."/>
            <person name="Gillis A."/>
            <person name="Mahillon J."/>
        </authorList>
    </citation>
    <scope>NUCLEOTIDE SEQUENCE [LARGE SCALE GENOMIC DNA]</scope>
</reference>
<dbReference type="Proteomes" id="UP000225583">
    <property type="component" value="Segment"/>
</dbReference>
<proteinExistence type="predicted"/>